<keyword evidence="3" id="KW-1185">Reference proteome</keyword>
<dbReference type="OrthoDB" id="7363179at2"/>
<dbReference type="Gene3D" id="3.30.310.70">
    <property type="entry name" value="TT1751-like domain"/>
    <property type="match status" value="1"/>
</dbReference>
<organism evidence="2 3">
    <name type="scientific">Lutimaribacter saemankumensis</name>
    <dbReference type="NCBI Taxonomy" id="490829"/>
    <lineage>
        <taxon>Bacteria</taxon>
        <taxon>Pseudomonadati</taxon>
        <taxon>Pseudomonadota</taxon>
        <taxon>Alphaproteobacteria</taxon>
        <taxon>Rhodobacterales</taxon>
        <taxon>Roseobacteraceae</taxon>
        <taxon>Lutimaribacter</taxon>
    </lineage>
</organism>
<dbReference type="RefSeq" id="WP_090027848.1">
    <property type="nucleotide sequence ID" value="NZ_FNEB01000002.1"/>
</dbReference>
<dbReference type="AlphaFoldDB" id="A0A1G8K3V5"/>
<proteinExistence type="predicted"/>
<dbReference type="Proteomes" id="UP000199340">
    <property type="component" value="Unassembled WGS sequence"/>
</dbReference>
<dbReference type="STRING" id="490829.SAMN05421850_102392"/>
<evidence type="ECO:0000256" key="1">
    <source>
        <dbReference type="SAM" id="SignalP"/>
    </source>
</evidence>
<evidence type="ECO:0000313" key="2">
    <source>
        <dbReference type="EMBL" id="SDI38114.1"/>
    </source>
</evidence>
<dbReference type="InterPro" id="IPR035923">
    <property type="entry name" value="TT1751-like_sf"/>
</dbReference>
<dbReference type="SUPFAM" id="SSF103247">
    <property type="entry name" value="TT1751-like"/>
    <property type="match status" value="1"/>
</dbReference>
<dbReference type="EMBL" id="FNEB01000002">
    <property type="protein sequence ID" value="SDI38114.1"/>
    <property type="molecule type" value="Genomic_DNA"/>
</dbReference>
<gene>
    <name evidence="2" type="ORF">SAMN05421850_102392</name>
</gene>
<evidence type="ECO:0000313" key="3">
    <source>
        <dbReference type="Proteomes" id="UP000199340"/>
    </source>
</evidence>
<feature type="chain" id="PRO_5011506737" evidence="1">
    <location>
        <begin position="20"/>
        <end position="143"/>
    </location>
</feature>
<feature type="signal peptide" evidence="1">
    <location>
        <begin position="1"/>
        <end position="19"/>
    </location>
</feature>
<reference evidence="2 3" key="1">
    <citation type="submission" date="2016-10" db="EMBL/GenBank/DDBJ databases">
        <authorList>
            <person name="de Groot N.N."/>
        </authorList>
    </citation>
    <scope>NUCLEOTIDE SEQUENCE [LARGE SCALE GENOMIC DNA]</scope>
    <source>
        <strain evidence="2 3">DSM 28010</strain>
    </source>
</reference>
<protein>
    <submittedName>
        <fullName evidence="2">Uncharacterized conserved protein, DUF302 family</fullName>
    </submittedName>
</protein>
<sequence length="143" mass="15113">MKTLSAILVALATTGAAFAQNITTYKSDANFEDTAFALESAIIGRGLVVDYVSHVGAMLARTGADVGSDVQLFENADVFLFCSATTSRNVMEADIMNIAFCPYGVFVADTGDEVMVGFRDLPEGAMQEVQSLLDGIAREAVGK</sequence>
<keyword evidence="1" id="KW-0732">Signal</keyword>
<accession>A0A1G8K3V5</accession>
<name>A0A1G8K3V5_9RHOB</name>